<dbReference type="SMART" id="SM00259">
    <property type="entry name" value="ZnF_A20"/>
    <property type="match status" value="1"/>
</dbReference>
<evidence type="ECO:0000256" key="2">
    <source>
        <dbReference type="ARBA" id="ARBA00022771"/>
    </source>
</evidence>
<accession>A0A7J8GVL9</accession>
<feature type="compositionally biased region" description="Low complexity" evidence="5">
    <location>
        <begin position="66"/>
        <end position="77"/>
    </location>
</feature>
<evidence type="ECO:0000259" key="6">
    <source>
        <dbReference type="PROSITE" id="PS51036"/>
    </source>
</evidence>
<evidence type="ECO:0000256" key="5">
    <source>
        <dbReference type="SAM" id="MobiDB-lite"/>
    </source>
</evidence>
<reference evidence="7 8" key="1">
    <citation type="journal article" date="2020" name="Nature">
        <title>Six reference-quality genomes reveal evolution of bat adaptations.</title>
        <authorList>
            <person name="Jebb D."/>
            <person name="Huang Z."/>
            <person name="Pippel M."/>
            <person name="Hughes G.M."/>
            <person name="Lavrichenko K."/>
            <person name="Devanna P."/>
            <person name="Winkler S."/>
            <person name="Jermiin L.S."/>
            <person name="Skirmuntt E.C."/>
            <person name="Katzourakis A."/>
            <person name="Burkitt-Gray L."/>
            <person name="Ray D.A."/>
            <person name="Sullivan K.A.M."/>
            <person name="Roscito J.G."/>
            <person name="Kirilenko B.M."/>
            <person name="Davalos L.M."/>
            <person name="Corthals A.P."/>
            <person name="Power M.L."/>
            <person name="Jones G."/>
            <person name="Ransome R.D."/>
            <person name="Dechmann D.K.N."/>
            <person name="Locatelli A.G."/>
            <person name="Puechmaille S.J."/>
            <person name="Fedrigo O."/>
            <person name="Jarvis E.D."/>
            <person name="Hiller M."/>
            <person name="Vernes S.C."/>
            <person name="Myers E.W."/>
            <person name="Teeling E.C."/>
        </authorList>
    </citation>
    <scope>NUCLEOTIDE SEQUENCE [LARGE SCALE GENOMIC DNA]</scope>
    <source>
        <strain evidence="7">MMolMol1</strain>
        <tissue evidence="7">Muscle</tissue>
    </source>
</reference>
<keyword evidence="8" id="KW-1185">Reference proteome</keyword>
<evidence type="ECO:0000313" key="7">
    <source>
        <dbReference type="EMBL" id="KAF6463602.1"/>
    </source>
</evidence>
<dbReference type="SUPFAM" id="SSF57716">
    <property type="entry name" value="Glucocorticoid receptor-like (DNA-binding domain)"/>
    <property type="match status" value="1"/>
</dbReference>
<dbReference type="EMBL" id="JACASF010000008">
    <property type="protein sequence ID" value="KAF6463602.1"/>
    <property type="molecule type" value="Genomic_DNA"/>
</dbReference>
<dbReference type="GO" id="GO:0008270">
    <property type="term" value="F:zinc ion binding"/>
    <property type="evidence" value="ECO:0007669"/>
    <property type="project" value="UniProtKB-KW"/>
</dbReference>
<dbReference type="PROSITE" id="PS51036">
    <property type="entry name" value="ZF_A20"/>
    <property type="match status" value="1"/>
</dbReference>
<evidence type="ECO:0000313" key="8">
    <source>
        <dbReference type="Proteomes" id="UP000550707"/>
    </source>
</evidence>
<keyword evidence="3" id="KW-0862">Zinc</keyword>
<gene>
    <name evidence="7" type="ORF">HJG59_019828</name>
</gene>
<dbReference type="Pfam" id="PF01754">
    <property type="entry name" value="zf-A20"/>
    <property type="match status" value="1"/>
</dbReference>
<name>A0A7J8GVL9_MOLMO</name>
<feature type="region of interest" description="Disordered" evidence="5">
    <location>
        <begin position="41"/>
        <end position="107"/>
    </location>
</feature>
<proteinExistence type="predicted"/>
<evidence type="ECO:0000256" key="1">
    <source>
        <dbReference type="ARBA" id="ARBA00022723"/>
    </source>
</evidence>
<feature type="domain" description="A20-type" evidence="6">
    <location>
        <begin position="12"/>
        <end position="44"/>
    </location>
</feature>
<dbReference type="GO" id="GO:0003677">
    <property type="term" value="F:DNA binding"/>
    <property type="evidence" value="ECO:0007669"/>
    <property type="project" value="InterPro"/>
</dbReference>
<dbReference type="AlphaFoldDB" id="A0A7J8GVL9"/>
<keyword evidence="1" id="KW-0479">Metal-binding</keyword>
<dbReference type="Proteomes" id="UP000550707">
    <property type="component" value="Unassembled WGS sequence"/>
</dbReference>
<keyword evidence="2 4" id="KW-0863">Zinc-finger</keyword>
<protein>
    <submittedName>
        <fullName evidence="7">Zinc finger AN1-type containing 3</fullName>
    </submittedName>
</protein>
<organism evidence="7 8">
    <name type="scientific">Molossus molossus</name>
    <name type="common">Pallas' mastiff bat</name>
    <name type="synonym">Vespertilio molossus</name>
    <dbReference type="NCBI Taxonomy" id="27622"/>
    <lineage>
        <taxon>Eukaryota</taxon>
        <taxon>Metazoa</taxon>
        <taxon>Chordata</taxon>
        <taxon>Craniata</taxon>
        <taxon>Vertebrata</taxon>
        <taxon>Euteleostomi</taxon>
        <taxon>Mammalia</taxon>
        <taxon>Eutheria</taxon>
        <taxon>Laurasiatheria</taxon>
        <taxon>Chiroptera</taxon>
        <taxon>Yangochiroptera</taxon>
        <taxon>Molossidae</taxon>
        <taxon>Molossus</taxon>
    </lineage>
</organism>
<dbReference type="Gene3D" id="1.20.5.4770">
    <property type="match status" value="1"/>
</dbReference>
<sequence>MGDAGSERSKAPSLPPRCPCGFWGSSKTMNLCSKCFADFQKKQPDDDSAPSTSNSQSDLFSEETTSDNNNTSITTPTLSPSQQPLPTELNVTSPSKEECKCPDPVKW</sequence>
<feature type="compositionally biased region" description="Polar residues" evidence="5">
    <location>
        <begin position="78"/>
        <end position="94"/>
    </location>
</feature>
<feature type="compositionally biased region" description="Basic and acidic residues" evidence="5">
    <location>
        <begin position="95"/>
        <end position="107"/>
    </location>
</feature>
<evidence type="ECO:0000256" key="3">
    <source>
        <dbReference type="ARBA" id="ARBA00022833"/>
    </source>
</evidence>
<evidence type="ECO:0000256" key="4">
    <source>
        <dbReference type="PROSITE-ProRule" id="PRU00451"/>
    </source>
</evidence>
<dbReference type="InterPro" id="IPR002653">
    <property type="entry name" value="Znf_A20"/>
</dbReference>
<comment type="caution">
    <text evidence="7">The sequence shown here is derived from an EMBL/GenBank/DDBJ whole genome shotgun (WGS) entry which is preliminary data.</text>
</comment>
<feature type="compositionally biased region" description="Polar residues" evidence="5">
    <location>
        <begin position="49"/>
        <end position="59"/>
    </location>
</feature>